<feature type="non-terminal residue" evidence="1">
    <location>
        <position position="234"/>
    </location>
</feature>
<proteinExistence type="predicted"/>
<comment type="caution">
    <text evidence="1">The sequence shown here is derived from an EMBL/GenBank/DDBJ whole genome shotgun (WGS) entry which is preliminary data.</text>
</comment>
<dbReference type="AlphaFoldDB" id="A0A699I6F7"/>
<gene>
    <name evidence="1" type="ORF">Tci_491702</name>
</gene>
<evidence type="ECO:0000313" key="1">
    <source>
        <dbReference type="EMBL" id="GEZ19729.1"/>
    </source>
</evidence>
<protein>
    <submittedName>
        <fullName evidence="1">Uncharacterized protein</fullName>
    </submittedName>
</protein>
<organism evidence="1">
    <name type="scientific">Tanacetum cinerariifolium</name>
    <name type="common">Dalmatian daisy</name>
    <name type="synonym">Chrysanthemum cinerariifolium</name>
    <dbReference type="NCBI Taxonomy" id="118510"/>
    <lineage>
        <taxon>Eukaryota</taxon>
        <taxon>Viridiplantae</taxon>
        <taxon>Streptophyta</taxon>
        <taxon>Embryophyta</taxon>
        <taxon>Tracheophyta</taxon>
        <taxon>Spermatophyta</taxon>
        <taxon>Magnoliopsida</taxon>
        <taxon>eudicotyledons</taxon>
        <taxon>Gunneridae</taxon>
        <taxon>Pentapetalae</taxon>
        <taxon>asterids</taxon>
        <taxon>campanulids</taxon>
        <taxon>Asterales</taxon>
        <taxon>Asteraceae</taxon>
        <taxon>Asteroideae</taxon>
        <taxon>Anthemideae</taxon>
        <taxon>Anthemidinae</taxon>
        <taxon>Tanacetum</taxon>
    </lineage>
</organism>
<sequence length="234" mass="26005">MESVITISCFDTDYEVVIGSVVASVGDPAALRSVVEGCNKIIYCATARSLVTFDLNRVDHQGVYNLSKGFQDEVTTKYDGGMDAKFEFRESGDVVFSGYVFTRGMRTLASTVKSSLPTSGMKVRVPLSSFQPVNPADPPLDPFLIHTFTIHFEPRRQFMAKCFGSGLWRNCYGLSVGQPVPRMCSGSGLWRNCCGLSVGQPVPRLYTMSVLTLEETIRRLQEAHAQMRSRFERD</sequence>
<name>A0A699I6F7_TANCI</name>
<dbReference type="EMBL" id="BKCJ010251268">
    <property type="protein sequence ID" value="GEZ19729.1"/>
    <property type="molecule type" value="Genomic_DNA"/>
</dbReference>
<reference evidence="1" key="1">
    <citation type="journal article" date="2019" name="Sci. Rep.">
        <title>Draft genome of Tanacetum cinerariifolium, the natural source of mosquito coil.</title>
        <authorList>
            <person name="Yamashiro T."/>
            <person name="Shiraishi A."/>
            <person name="Satake H."/>
            <person name="Nakayama K."/>
        </authorList>
    </citation>
    <scope>NUCLEOTIDE SEQUENCE</scope>
</reference>
<accession>A0A699I6F7</accession>